<feature type="compositionally biased region" description="Low complexity" evidence="1">
    <location>
        <begin position="108"/>
        <end position="130"/>
    </location>
</feature>
<comment type="caution">
    <text evidence="2">The sequence shown here is derived from an EMBL/GenBank/DDBJ whole genome shotgun (WGS) entry which is preliminary data.</text>
</comment>
<feature type="compositionally biased region" description="Basic residues" evidence="1">
    <location>
        <begin position="49"/>
        <end position="62"/>
    </location>
</feature>
<sequence>MEMPLGNRSKKGTNPGPHSRESAISILPGAGRTTQQPPPPPAGREPRTNPHRRREGGGRRRGGGCAWPQQPSKSNSPNGAAPDCFLANMHPPPATAPQSGKRRQGPDLAQLQHLPLLLSERGRGTTPRARGGSRRECAAPGTAAPPSATIAAPPARMRGLRGLLRAPPGSGHRHQEQQPRPPLRSAGCRRGREPGAAAAPGAERSRAAPRARPAPPVSPPPRARLLPRRAAASASTYALAAGSGARLVRKLPPRKRGASPRAFHFWFSRQQQKGEEAAGCWGAK</sequence>
<organism evidence="2 3">
    <name type="scientific">Marmota monax</name>
    <name type="common">Woodchuck</name>
    <dbReference type="NCBI Taxonomy" id="9995"/>
    <lineage>
        <taxon>Eukaryota</taxon>
        <taxon>Metazoa</taxon>
        <taxon>Chordata</taxon>
        <taxon>Craniata</taxon>
        <taxon>Vertebrata</taxon>
        <taxon>Euteleostomi</taxon>
        <taxon>Mammalia</taxon>
        <taxon>Eutheria</taxon>
        <taxon>Euarchontoglires</taxon>
        <taxon>Glires</taxon>
        <taxon>Rodentia</taxon>
        <taxon>Sciuromorpha</taxon>
        <taxon>Sciuridae</taxon>
        <taxon>Xerinae</taxon>
        <taxon>Marmotini</taxon>
        <taxon>Marmota</taxon>
    </lineage>
</organism>
<dbReference type="Proteomes" id="UP000335636">
    <property type="component" value="Unassembled WGS sequence"/>
</dbReference>
<protein>
    <submittedName>
        <fullName evidence="2">Uncharacterized protein</fullName>
    </submittedName>
</protein>
<dbReference type="AlphaFoldDB" id="A0A5E4A5A1"/>
<evidence type="ECO:0000313" key="3">
    <source>
        <dbReference type="Proteomes" id="UP000335636"/>
    </source>
</evidence>
<keyword evidence="3" id="KW-1185">Reference proteome</keyword>
<reference evidence="2" key="1">
    <citation type="submission" date="2019-04" db="EMBL/GenBank/DDBJ databases">
        <authorList>
            <person name="Alioto T."/>
            <person name="Alioto T."/>
        </authorList>
    </citation>
    <scope>NUCLEOTIDE SEQUENCE [LARGE SCALE GENOMIC DNA]</scope>
</reference>
<feature type="region of interest" description="Disordered" evidence="1">
    <location>
        <begin position="1"/>
        <end position="235"/>
    </location>
</feature>
<gene>
    <name evidence="2" type="ORF">MONAX_5E016790</name>
</gene>
<accession>A0A5E4A5A1</accession>
<name>A0A5E4A5A1_MARMO</name>
<feature type="compositionally biased region" description="Pro residues" evidence="1">
    <location>
        <begin position="212"/>
        <end position="222"/>
    </location>
</feature>
<feature type="compositionally biased region" description="Low complexity" evidence="1">
    <location>
        <begin position="138"/>
        <end position="170"/>
    </location>
</feature>
<evidence type="ECO:0000256" key="1">
    <source>
        <dbReference type="SAM" id="MobiDB-lite"/>
    </source>
</evidence>
<feature type="compositionally biased region" description="Polar residues" evidence="1">
    <location>
        <begin position="69"/>
        <end position="78"/>
    </location>
</feature>
<evidence type="ECO:0000313" key="2">
    <source>
        <dbReference type="EMBL" id="VTJ52219.1"/>
    </source>
</evidence>
<proteinExistence type="predicted"/>
<dbReference type="EMBL" id="CABDUW010000015">
    <property type="protein sequence ID" value="VTJ52219.1"/>
    <property type="molecule type" value="Genomic_DNA"/>
</dbReference>